<keyword evidence="4" id="KW-0547">Nucleotide-binding</keyword>
<dbReference type="PROSITE" id="PS50893">
    <property type="entry name" value="ABC_TRANSPORTER_2"/>
    <property type="match status" value="1"/>
</dbReference>
<dbReference type="RefSeq" id="WP_010917404.1">
    <property type="nucleotide sequence ID" value="NC_002689.2"/>
</dbReference>
<reference evidence="9 10" key="2">
    <citation type="journal article" date="2000" name="Proc. Natl. Acad. Sci. U.S.A.">
        <title>Archaeal adaptation to higher temperatures revealed by genomic sequence of Thermoplasma volcanium.</title>
        <authorList>
            <person name="Kawashima T."/>
            <person name="Amano N."/>
            <person name="Koike H."/>
            <person name="Makino S."/>
            <person name="Higuchi S."/>
            <person name="Kawashima-Ohya Y."/>
            <person name="Watanabe K."/>
            <person name="Yamazaki M."/>
            <person name="Kanehori K."/>
            <person name="Kawamoto T."/>
            <person name="Nunoshiba T."/>
            <person name="Yamamoto Y."/>
            <person name="Aramaki H."/>
            <person name="Makino K."/>
            <person name="Suzuki M."/>
        </authorList>
    </citation>
    <scope>NUCLEOTIDE SEQUENCE [LARGE SCALE GENOMIC DNA]</scope>
    <source>
        <strain evidence="10">ATCC 51530 / DSM 4299 / JCM 9571 / NBRC 15438 / GSS1</strain>
    </source>
</reference>
<evidence type="ECO:0000256" key="6">
    <source>
        <dbReference type="ARBA" id="ARBA00022967"/>
    </source>
</evidence>
<dbReference type="HOGENOM" id="CLU_000604_1_1_2"/>
<dbReference type="eggNOG" id="arCOG00175">
    <property type="taxonomic scope" value="Archaea"/>
</dbReference>
<dbReference type="PANTHER" id="PTHR43875">
    <property type="entry name" value="MALTODEXTRIN IMPORT ATP-BINDING PROTEIN MSMX"/>
    <property type="match status" value="1"/>
</dbReference>
<dbReference type="SUPFAM" id="SSF52540">
    <property type="entry name" value="P-loop containing nucleoside triphosphate hydrolases"/>
    <property type="match status" value="1"/>
</dbReference>
<dbReference type="PANTHER" id="PTHR43875:SF15">
    <property type="entry name" value="TREHALOSE IMPORT ATP-BINDING PROTEIN SUGC"/>
    <property type="match status" value="1"/>
</dbReference>
<evidence type="ECO:0000256" key="7">
    <source>
        <dbReference type="ARBA" id="ARBA00023136"/>
    </source>
</evidence>
<dbReference type="GO" id="GO:0016887">
    <property type="term" value="F:ATP hydrolysis activity"/>
    <property type="evidence" value="ECO:0007669"/>
    <property type="project" value="InterPro"/>
</dbReference>
<dbReference type="Gene3D" id="3.40.50.300">
    <property type="entry name" value="P-loop containing nucleotide triphosphate hydrolases"/>
    <property type="match status" value="1"/>
</dbReference>
<keyword evidence="5 9" id="KW-0067">ATP-binding</keyword>
<dbReference type="InterPro" id="IPR008995">
    <property type="entry name" value="Mo/tungstate-bd_C_term_dom"/>
</dbReference>
<dbReference type="GO" id="GO:0140359">
    <property type="term" value="F:ABC-type transporter activity"/>
    <property type="evidence" value="ECO:0007669"/>
    <property type="project" value="InterPro"/>
</dbReference>
<dbReference type="STRING" id="273116.gene:9381972"/>
<keyword evidence="3" id="KW-1003">Cell membrane</keyword>
<dbReference type="InterPro" id="IPR027417">
    <property type="entry name" value="P-loop_NTPase"/>
</dbReference>
<dbReference type="GO" id="GO:0008643">
    <property type="term" value="P:carbohydrate transport"/>
    <property type="evidence" value="ECO:0007669"/>
    <property type="project" value="InterPro"/>
</dbReference>
<evidence type="ECO:0000259" key="8">
    <source>
        <dbReference type="PROSITE" id="PS50893"/>
    </source>
</evidence>
<keyword evidence="7" id="KW-0472">Membrane</keyword>
<dbReference type="PaxDb" id="273116-14325409"/>
<proteinExistence type="predicted"/>
<comment type="subcellular location">
    <subcellularLocation>
        <location evidence="1">Cell membrane</location>
        <topology evidence="1">Peripheral membrane protein</topology>
    </subcellularLocation>
</comment>
<dbReference type="InterPro" id="IPR015855">
    <property type="entry name" value="ABC_transpr_MalK-like"/>
</dbReference>
<dbReference type="Gene3D" id="2.40.50.100">
    <property type="match status" value="1"/>
</dbReference>
<evidence type="ECO:0000256" key="5">
    <source>
        <dbReference type="ARBA" id="ARBA00022840"/>
    </source>
</evidence>
<dbReference type="CDD" id="cd03301">
    <property type="entry name" value="ABC_MalK_N"/>
    <property type="match status" value="1"/>
</dbReference>
<evidence type="ECO:0000313" key="10">
    <source>
        <dbReference type="Proteomes" id="UP000001017"/>
    </source>
</evidence>
<dbReference type="InterPro" id="IPR003593">
    <property type="entry name" value="AAA+_ATPase"/>
</dbReference>
<keyword evidence="6" id="KW-1278">Translocase</keyword>
<gene>
    <name evidence="9" type="ORF">TVG1199143</name>
</gene>
<dbReference type="GO" id="GO:0005524">
    <property type="term" value="F:ATP binding"/>
    <property type="evidence" value="ECO:0007669"/>
    <property type="project" value="UniProtKB-KW"/>
</dbReference>
<evidence type="ECO:0000256" key="1">
    <source>
        <dbReference type="ARBA" id="ARBA00004202"/>
    </source>
</evidence>
<accession>Q979J0</accession>
<dbReference type="InterPro" id="IPR003439">
    <property type="entry name" value="ABC_transporter-like_ATP-bd"/>
</dbReference>
<dbReference type="EMBL" id="BA000011">
    <property type="protein sequence ID" value="BAB60313.1"/>
    <property type="molecule type" value="Genomic_DNA"/>
</dbReference>
<dbReference type="OrthoDB" id="18368at2157"/>
<evidence type="ECO:0000256" key="3">
    <source>
        <dbReference type="ARBA" id="ARBA00022475"/>
    </source>
</evidence>
<reference evidence="9 10" key="1">
    <citation type="journal article" date="1999" name="Proc. Jpn. Acad.">
        <title>Determination of the complete genomic DNA sequence of Thermoplasma volvanium GSS1.</title>
        <authorList>
            <person name="Kawashima T."/>
            <person name="Yamamoto Y."/>
            <person name="Aramaki H."/>
            <person name="Nunoshiba T."/>
            <person name="Kawamoto T."/>
            <person name="Watanabe K."/>
            <person name="Yamazaki M."/>
            <person name="Kanehori K."/>
            <person name="Amano N."/>
            <person name="Ohya Y."/>
            <person name="Makino K."/>
            <person name="Suzuki M."/>
        </authorList>
    </citation>
    <scope>NUCLEOTIDE SEQUENCE [LARGE SCALE GENOMIC DNA]</scope>
    <source>
        <strain evidence="10">ATCC 51530 / DSM 4299 / JCM 9571 / NBRC 15438 / GSS1</strain>
    </source>
</reference>
<dbReference type="FunFam" id="3.40.50.300:FF:000042">
    <property type="entry name" value="Maltose/maltodextrin ABC transporter, ATP-binding protein"/>
    <property type="match status" value="1"/>
</dbReference>
<evidence type="ECO:0000256" key="4">
    <source>
        <dbReference type="ARBA" id="ARBA00022741"/>
    </source>
</evidence>
<dbReference type="SUPFAM" id="SSF50331">
    <property type="entry name" value="MOP-like"/>
    <property type="match status" value="1"/>
</dbReference>
<sequence>MGVRIENLTVKYGDKTVIERMNLDVKDGEFFVILGSSGSGKTTLLRSIAGLTEISGGHIYIDDIDVTDFYPSDRNIAMVFQNFALYPHMTVFDNIALNLKIKHLPRDQIKKRVEEVASLLHIEKQLKKYPKQLSGGEQQRVGIARALVRDPSVFLMDEPLSNLDAKLRREMLGELRSFHERVRKTTIYVCHDQDEAMALADRIMVLNSGEPAQIGTPDDLYIHPTNLFVASFIGNPPMNLIECDIIKDESSSEIVLNGVPITTVDHVPGDHAILGIRPEKVNISLKNGVPASFDYFINSGVNVEVHLDMNNILVRALIPREELKLNLRDLSHGDAVFIEIKPGPIYLFSKDSGNLITEVTYDSARNVEKKN</sequence>
<organism evidence="9 10">
    <name type="scientific">Thermoplasma volcanium (strain ATCC 51530 / DSM 4299 / JCM 9571 / NBRC 15438 / GSS1)</name>
    <dbReference type="NCBI Taxonomy" id="273116"/>
    <lineage>
        <taxon>Archaea</taxon>
        <taxon>Methanobacteriati</taxon>
        <taxon>Thermoplasmatota</taxon>
        <taxon>Thermoplasmata</taxon>
        <taxon>Thermoplasmatales</taxon>
        <taxon>Thermoplasmataceae</taxon>
        <taxon>Thermoplasma</taxon>
    </lineage>
</organism>
<dbReference type="SMART" id="SM00382">
    <property type="entry name" value="AAA"/>
    <property type="match status" value="1"/>
</dbReference>
<dbReference type="Proteomes" id="UP000001017">
    <property type="component" value="Chromosome"/>
</dbReference>
<dbReference type="InterPro" id="IPR017871">
    <property type="entry name" value="ABC_transporter-like_CS"/>
</dbReference>
<evidence type="ECO:0000313" key="9">
    <source>
        <dbReference type="EMBL" id="BAB60313.1"/>
    </source>
</evidence>
<keyword evidence="2" id="KW-0813">Transport</keyword>
<protein>
    <submittedName>
        <fullName evidence="9">ABC transport system ATP-binding protein SP1P2A</fullName>
    </submittedName>
</protein>
<dbReference type="InterPro" id="IPR047641">
    <property type="entry name" value="ABC_transpr_MalK/UgpC-like"/>
</dbReference>
<keyword evidence="10" id="KW-1185">Reference proteome</keyword>
<dbReference type="GO" id="GO:0055052">
    <property type="term" value="C:ATP-binding cassette (ABC) transporter complex, substrate-binding subunit-containing"/>
    <property type="evidence" value="ECO:0007669"/>
    <property type="project" value="TreeGrafter"/>
</dbReference>
<dbReference type="PROSITE" id="PS00211">
    <property type="entry name" value="ABC_TRANSPORTER_1"/>
    <property type="match status" value="1"/>
</dbReference>
<dbReference type="GeneID" id="1441286"/>
<feature type="domain" description="ABC transporter" evidence="8">
    <location>
        <begin position="3"/>
        <end position="233"/>
    </location>
</feature>
<dbReference type="KEGG" id="tvo:TVG1199143"/>
<dbReference type="Pfam" id="PF00005">
    <property type="entry name" value="ABC_tran"/>
    <property type="match status" value="1"/>
</dbReference>
<dbReference type="AlphaFoldDB" id="Q979J0"/>
<dbReference type="PhylomeDB" id="Q979J0"/>
<name>Q979J0_THEVO</name>
<evidence type="ECO:0000256" key="2">
    <source>
        <dbReference type="ARBA" id="ARBA00022448"/>
    </source>
</evidence>